<evidence type="ECO:0000256" key="2">
    <source>
        <dbReference type="ARBA" id="ARBA00006727"/>
    </source>
</evidence>
<dbReference type="EMBL" id="CP086355">
    <property type="protein sequence ID" value="UNI15518.1"/>
    <property type="molecule type" value="Genomic_DNA"/>
</dbReference>
<dbReference type="Gene3D" id="1.20.1250.20">
    <property type="entry name" value="MFS general substrate transporter like domains"/>
    <property type="match status" value="1"/>
</dbReference>
<name>A0A9Q8Q8G7_9HYPO</name>
<dbReference type="InterPro" id="IPR020846">
    <property type="entry name" value="MFS_dom"/>
</dbReference>
<dbReference type="Pfam" id="PF07690">
    <property type="entry name" value="MFS_1"/>
    <property type="match status" value="1"/>
</dbReference>
<feature type="transmembrane region" description="Helical" evidence="3">
    <location>
        <begin position="347"/>
        <end position="368"/>
    </location>
</feature>
<feature type="transmembrane region" description="Helical" evidence="3">
    <location>
        <begin position="322"/>
        <end position="341"/>
    </location>
</feature>
<dbReference type="AlphaFoldDB" id="A0A9Q8Q8G7"/>
<feature type="domain" description="Major facilitator superfamily (MFS) profile" evidence="4">
    <location>
        <begin position="1"/>
        <end position="373"/>
    </location>
</feature>
<dbReference type="PANTHER" id="PTHR11360">
    <property type="entry name" value="MONOCARBOXYLATE TRANSPORTER"/>
    <property type="match status" value="1"/>
</dbReference>
<dbReference type="GeneID" id="72064006"/>
<dbReference type="PANTHER" id="PTHR11360:SF240">
    <property type="entry name" value="MONOCARBOXYLATE TRANSPORTER (EUROFUNG)-RELATED"/>
    <property type="match status" value="1"/>
</dbReference>
<keyword evidence="3" id="KW-0472">Membrane</keyword>
<dbReference type="GO" id="GO:0022857">
    <property type="term" value="F:transmembrane transporter activity"/>
    <property type="evidence" value="ECO:0007669"/>
    <property type="project" value="InterPro"/>
</dbReference>
<evidence type="ECO:0000259" key="4">
    <source>
        <dbReference type="PROSITE" id="PS50850"/>
    </source>
</evidence>
<evidence type="ECO:0000256" key="1">
    <source>
        <dbReference type="ARBA" id="ARBA00004141"/>
    </source>
</evidence>
<keyword evidence="3" id="KW-0812">Transmembrane</keyword>
<protein>
    <recommendedName>
        <fullName evidence="4">Major facilitator superfamily (MFS) profile domain-containing protein</fullName>
    </recommendedName>
</protein>
<feature type="transmembrane region" description="Helical" evidence="3">
    <location>
        <begin position="31"/>
        <end position="53"/>
    </location>
</feature>
<keyword evidence="6" id="KW-1185">Reference proteome</keyword>
<dbReference type="OrthoDB" id="410267at2759"/>
<dbReference type="SUPFAM" id="SSF103473">
    <property type="entry name" value="MFS general substrate transporter"/>
    <property type="match status" value="1"/>
</dbReference>
<feature type="transmembrane region" description="Helical" evidence="3">
    <location>
        <begin position="117"/>
        <end position="141"/>
    </location>
</feature>
<accession>A0A9Q8Q8G7</accession>
<evidence type="ECO:0000313" key="6">
    <source>
        <dbReference type="Proteomes" id="UP000829364"/>
    </source>
</evidence>
<feature type="transmembrane region" description="Helical" evidence="3">
    <location>
        <begin position="60"/>
        <end position="80"/>
    </location>
</feature>
<dbReference type="RefSeq" id="XP_047838999.1">
    <property type="nucleotide sequence ID" value="XM_047983029.1"/>
</dbReference>
<evidence type="ECO:0000256" key="3">
    <source>
        <dbReference type="SAM" id="Phobius"/>
    </source>
</evidence>
<evidence type="ECO:0000313" key="5">
    <source>
        <dbReference type="EMBL" id="UNI15518.1"/>
    </source>
</evidence>
<feature type="transmembrane region" description="Helical" evidence="3">
    <location>
        <begin position="86"/>
        <end position="105"/>
    </location>
</feature>
<comment type="subcellular location">
    <subcellularLocation>
        <location evidence="1">Membrane</location>
        <topology evidence="1">Multi-pass membrane protein</topology>
    </subcellularLocation>
</comment>
<dbReference type="GO" id="GO:0016020">
    <property type="term" value="C:membrane"/>
    <property type="evidence" value="ECO:0007669"/>
    <property type="project" value="UniProtKB-SubCell"/>
</dbReference>
<reference evidence="5" key="1">
    <citation type="submission" date="2021-11" db="EMBL/GenBank/DDBJ databases">
        <title>Purpureocillium_takamizusanense_genome.</title>
        <authorList>
            <person name="Nguyen N.-H."/>
        </authorList>
    </citation>
    <scope>NUCLEOTIDE SEQUENCE</scope>
    <source>
        <strain evidence="5">PT3</strain>
    </source>
</reference>
<dbReference type="InterPro" id="IPR036259">
    <property type="entry name" value="MFS_trans_sf"/>
</dbReference>
<dbReference type="KEGG" id="ptkz:JDV02_002045"/>
<keyword evidence="3" id="KW-1133">Transmembrane helix</keyword>
<dbReference type="InterPro" id="IPR011701">
    <property type="entry name" value="MFS"/>
</dbReference>
<feature type="transmembrane region" description="Helical" evidence="3">
    <location>
        <begin position="191"/>
        <end position="215"/>
    </location>
</feature>
<feature type="transmembrane region" description="Helical" evidence="3">
    <location>
        <begin position="253"/>
        <end position="275"/>
    </location>
</feature>
<feature type="transmembrane region" description="Helical" evidence="3">
    <location>
        <begin position="147"/>
        <end position="170"/>
    </location>
</feature>
<sequence>MIPSMGLLNTLAVLQAWTSTHDLRDLSESRIGWIFSCYAFFLYFGGAQVGPIFDAHDVKVLLIPGTIGIFLSLLFLSFSTEFYQCLLSFGVLGGLSASLLFNPSLAAIGHWFHQRRAFATGLACTAGGLGGIAFPLIIMYASPKLGFPWAIRIIAFICLALLLVACATLRKRLPSNKQRGASIDLKALRELNFAMTTLSIFLIEFAVFIPYTYIVSYALHSGFDARGAQMLNVLLNAGAVPGRALPGYAADRYGAFNTMCVTAGACTASILALWLTAGESRARTTAFTVLFGFWSGAAISLTPVCVSRVCRIEDYGKRNGTTFFVASFGALVGVPIGGAIVDSNGGGYRGVIVFGGALYAAAFVSFVLARGIAGGWKLCKF</sequence>
<gene>
    <name evidence="5" type="ORF">JDV02_002045</name>
</gene>
<dbReference type="Proteomes" id="UP000829364">
    <property type="component" value="Chromosome 2"/>
</dbReference>
<comment type="similarity">
    <text evidence="2">Belongs to the major facilitator superfamily. Monocarboxylate porter (TC 2.A.1.13) family.</text>
</comment>
<dbReference type="InterPro" id="IPR050327">
    <property type="entry name" value="Proton-linked_MCT"/>
</dbReference>
<proteinExistence type="inferred from homology"/>
<organism evidence="5 6">
    <name type="scientific">Purpureocillium takamizusanense</name>
    <dbReference type="NCBI Taxonomy" id="2060973"/>
    <lineage>
        <taxon>Eukaryota</taxon>
        <taxon>Fungi</taxon>
        <taxon>Dikarya</taxon>
        <taxon>Ascomycota</taxon>
        <taxon>Pezizomycotina</taxon>
        <taxon>Sordariomycetes</taxon>
        <taxon>Hypocreomycetidae</taxon>
        <taxon>Hypocreales</taxon>
        <taxon>Ophiocordycipitaceae</taxon>
        <taxon>Purpureocillium</taxon>
    </lineage>
</organism>
<feature type="transmembrane region" description="Helical" evidence="3">
    <location>
        <begin position="287"/>
        <end position="310"/>
    </location>
</feature>
<feature type="transmembrane region" description="Helical" evidence="3">
    <location>
        <begin position="227"/>
        <end position="246"/>
    </location>
</feature>
<dbReference type="PROSITE" id="PS50850">
    <property type="entry name" value="MFS"/>
    <property type="match status" value="1"/>
</dbReference>